<reference evidence="1" key="1">
    <citation type="submission" date="2018-02" db="EMBL/GenBank/DDBJ databases">
        <title>Rhizophora mucronata_Transcriptome.</title>
        <authorList>
            <person name="Meera S.P."/>
            <person name="Sreeshan A."/>
            <person name="Augustine A."/>
        </authorList>
    </citation>
    <scope>NUCLEOTIDE SEQUENCE</scope>
    <source>
        <tissue evidence="1">Leaf</tissue>
    </source>
</reference>
<name>A0A2P2M3P2_RHIMU</name>
<proteinExistence type="predicted"/>
<dbReference type="AlphaFoldDB" id="A0A2P2M3P2"/>
<organism evidence="1">
    <name type="scientific">Rhizophora mucronata</name>
    <name type="common">Asiatic mangrove</name>
    <dbReference type="NCBI Taxonomy" id="61149"/>
    <lineage>
        <taxon>Eukaryota</taxon>
        <taxon>Viridiplantae</taxon>
        <taxon>Streptophyta</taxon>
        <taxon>Embryophyta</taxon>
        <taxon>Tracheophyta</taxon>
        <taxon>Spermatophyta</taxon>
        <taxon>Magnoliopsida</taxon>
        <taxon>eudicotyledons</taxon>
        <taxon>Gunneridae</taxon>
        <taxon>Pentapetalae</taxon>
        <taxon>rosids</taxon>
        <taxon>fabids</taxon>
        <taxon>Malpighiales</taxon>
        <taxon>Rhizophoraceae</taxon>
        <taxon>Rhizophora</taxon>
    </lineage>
</organism>
<evidence type="ECO:0000313" key="1">
    <source>
        <dbReference type="EMBL" id="MBX24838.1"/>
    </source>
</evidence>
<protein>
    <submittedName>
        <fullName evidence="1">Uncharacterized protein MANES_18G076700</fullName>
    </submittedName>
</protein>
<sequence>MSSIITQHLHRATVSNILTLFEKYGLVVSASSMNTPRRSLNMSLRYLSSKGGSGANIRNNSLMQMATKSLTSLSVC</sequence>
<dbReference type="EMBL" id="GGEC01044354">
    <property type="protein sequence ID" value="MBX24838.1"/>
    <property type="molecule type" value="Transcribed_RNA"/>
</dbReference>
<accession>A0A2P2M3P2</accession>